<feature type="transmembrane region" description="Helical" evidence="6">
    <location>
        <begin position="271"/>
        <end position="291"/>
    </location>
</feature>
<comment type="subcellular location">
    <subcellularLocation>
        <location evidence="1">Cell membrane</location>
        <topology evidence="1">Multi-pass membrane protein</topology>
    </subcellularLocation>
</comment>
<feature type="transmembrane region" description="Helical" evidence="6">
    <location>
        <begin position="55"/>
        <end position="76"/>
    </location>
</feature>
<evidence type="ECO:0000313" key="9">
    <source>
        <dbReference type="Proteomes" id="UP000548476"/>
    </source>
</evidence>
<dbReference type="GO" id="GO:0005886">
    <property type="term" value="C:plasma membrane"/>
    <property type="evidence" value="ECO:0007669"/>
    <property type="project" value="UniProtKB-SubCell"/>
</dbReference>
<evidence type="ECO:0000256" key="3">
    <source>
        <dbReference type="ARBA" id="ARBA00022692"/>
    </source>
</evidence>
<protein>
    <submittedName>
        <fullName evidence="8">MFS family permease</fullName>
    </submittedName>
</protein>
<evidence type="ECO:0000256" key="1">
    <source>
        <dbReference type="ARBA" id="ARBA00004651"/>
    </source>
</evidence>
<name>A0A841FXF2_9ACTN</name>
<dbReference type="InterPro" id="IPR036259">
    <property type="entry name" value="MFS_trans_sf"/>
</dbReference>
<dbReference type="InterPro" id="IPR011701">
    <property type="entry name" value="MFS"/>
</dbReference>
<evidence type="ECO:0000256" key="4">
    <source>
        <dbReference type="ARBA" id="ARBA00022989"/>
    </source>
</evidence>
<evidence type="ECO:0000256" key="2">
    <source>
        <dbReference type="ARBA" id="ARBA00022475"/>
    </source>
</evidence>
<proteinExistence type="predicted"/>
<dbReference type="InterPro" id="IPR020846">
    <property type="entry name" value="MFS_dom"/>
</dbReference>
<feature type="domain" description="Major facilitator superfamily (MFS) profile" evidence="7">
    <location>
        <begin position="234"/>
        <end position="424"/>
    </location>
</feature>
<evidence type="ECO:0000313" key="8">
    <source>
        <dbReference type="EMBL" id="MBB6036650.1"/>
    </source>
</evidence>
<evidence type="ECO:0000256" key="6">
    <source>
        <dbReference type="SAM" id="Phobius"/>
    </source>
</evidence>
<feature type="transmembrane region" description="Helical" evidence="6">
    <location>
        <begin position="112"/>
        <end position="134"/>
    </location>
</feature>
<dbReference type="PANTHER" id="PTHR23513:SF6">
    <property type="entry name" value="MAJOR FACILITATOR SUPERFAMILY ASSOCIATED DOMAIN-CONTAINING PROTEIN"/>
    <property type="match status" value="1"/>
</dbReference>
<dbReference type="RefSeq" id="WP_184789479.1">
    <property type="nucleotide sequence ID" value="NZ_BONT01000033.1"/>
</dbReference>
<dbReference type="CDD" id="cd06173">
    <property type="entry name" value="MFS_MefA_like"/>
    <property type="match status" value="1"/>
</dbReference>
<dbReference type="EMBL" id="JACHGT010000009">
    <property type="protein sequence ID" value="MBB6036650.1"/>
    <property type="molecule type" value="Genomic_DNA"/>
</dbReference>
<feature type="transmembrane region" description="Helical" evidence="6">
    <location>
        <begin position="325"/>
        <end position="346"/>
    </location>
</feature>
<dbReference type="Pfam" id="PF07690">
    <property type="entry name" value="MFS_1"/>
    <property type="match status" value="2"/>
</dbReference>
<comment type="caution">
    <text evidence="8">The sequence shown here is derived from an EMBL/GenBank/DDBJ whole genome shotgun (WGS) entry which is preliminary data.</text>
</comment>
<dbReference type="SUPFAM" id="SSF103473">
    <property type="entry name" value="MFS general substrate transporter"/>
    <property type="match status" value="1"/>
</dbReference>
<dbReference type="Proteomes" id="UP000548476">
    <property type="component" value="Unassembled WGS sequence"/>
</dbReference>
<accession>A0A841FXF2</accession>
<feature type="transmembrane region" description="Helical" evidence="6">
    <location>
        <begin position="21"/>
        <end position="49"/>
    </location>
</feature>
<sequence>MTDNAGAVRAEPADLAGRSRAPLYVVLGSTAVNVFGSAITVVAVPLLVLHLTGSALHLGLVGAFEAVGLVLGNTFGGALADRFGARRTAIGGSSAAGLILMLIPLLGGFGALNVAVLCAIGLAANACGSTGGMARRGLVNQVAERAGVNVDRAESAYQFLLSAGYVGGLALAGLLAAAVDLPTLIWIDAGSFLLTAAVVTAVRYRRVRQAAPDGGGLLADWLDGLRTAWRQPPVRLALIAGCVISGVAAATGTVVLPLYGTRPGAPEGGLGWLLGASTVGSLLGLGLYTLMVNRVSRWAALLACLAVEGAAMFAFVAVPTFGARLVFLALAGLGSGPVVPLVMSLIRRFTPEEMHGRVLGLFFAAATGLSPLANVVAGAILEFAPLWTVPAFQGAVLLGLSVPLALRMRAAMATLDAQNESGGT</sequence>
<dbReference type="Gene3D" id="1.20.1250.20">
    <property type="entry name" value="MFS general substrate transporter like domains"/>
    <property type="match status" value="1"/>
</dbReference>
<feature type="transmembrane region" description="Helical" evidence="6">
    <location>
        <begin position="184"/>
        <end position="202"/>
    </location>
</feature>
<keyword evidence="4 6" id="KW-1133">Transmembrane helix</keyword>
<evidence type="ECO:0000259" key="7">
    <source>
        <dbReference type="PROSITE" id="PS50850"/>
    </source>
</evidence>
<dbReference type="PANTHER" id="PTHR23513">
    <property type="entry name" value="INTEGRAL MEMBRANE EFFLUX PROTEIN-RELATED"/>
    <property type="match status" value="1"/>
</dbReference>
<feature type="transmembrane region" description="Helical" evidence="6">
    <location>
        <begin position="358"/>
        <end position="381"/>
    </location>
</feature>
<dbReference type="PROSITE" id="PS50850">
    <property type="entry name" value="MFS"/>
    <property type="match status" value="1"/>
</dbReference>
<keyword evidence="2" id="KW-1003">Cell membrane</keyword>
<keyword evidence="3 6" id="KW-0812">Transmembrane</keyword>
<feature type="transmembrane region" description="Helical" evidence="6">
    <location>
        <begin position="88"/>
        <end position="106"/>
    </location>
</feature>
<dbReference type="AlphaFoldDB" id="A0A841FXF2"/>
<gene>
    <name evidence="8" type="ORF">HNR73_004521</name>
</gene>
<feature type="transmembrane region" description="Helical" evidence="6">
    <location>
        <begin position="236"/>
        <end position="259"/>
    </location>
</feature>
<organism evidence="8 9">
    <name type="scientific">Phytomonospora endophytica</name>
    <dbReference type="NCBI Taxonomy" id="714109"/>
    <lineage>
        <taxon>Bacteria</taxon>
        <taxon>Bacillati</taxon>
        <taxon>Actinomycetota</taxon>
        <taxon>Actinomycetes</taxon>
        <taxon>Micromonosporales</taxon>
        <taxon>Micromonosporaceae</taxon>
        <taxon>Phytomonospora</taxon>
    </lineage>
</organism>
<dbReference type="GO" id="GO:0022857">
    <property type="term" value="F:transmembrane transporter activity"/>
    <property type="evidence" value="ECO:0007669"/>
    <property type="project" value="InterPro"/>
</dbReference>
<feature type="transmembrane region" description="Helical" evidence="6">
    <location>
        <begin position="298"/>
        <end position="319"/>
    </location>
</feature>
<feature type="transmembrane region" description="Helical" evidence="6">
    <location>
        <begin position="155"/>
        <end position="178"/>
    </location>
</feature>
<reference evidence="8 9" key="1">
    <citation type="submission" date="2020-08" db="EMBL/GenBank/DDBJ databases">
        <title>Genomic Encyclopedia of Type Strains, Phase IV (KMG-IV): sequencing the most valuable type-strain genomes for metagenomic binning, comparative biology and taxonomic classification.</title>
        <authorList>
            <person name="Goeker M."/>
        </authorList>
    </citation>
    <scope>NUCLEOTIDE SEQUENCE [LARGE SCALE GENOMIC DNA]</scope>
    <source>
        <strain evidence="8 9">YIM 65646</strain>
    </source>
</reference>
<keyword evidence="9" id="KW-1185">Reference proteome</keyword>
<feature type="transmembrane region" description="Helical" evidence="6">
    <location>
        <begin position="387"/>
        <end position="406"/>
    </location>
</feature>
<evidence type="ECO:0000256" key="5">
    <source>
        <dbReference type="ARBA" id="ARBA00023136"/>
    </source>
</evidence>
<keyword evidence="5 6" id="KW-0472">Membrane</keyword>